<keyword evidence="3" id="KW-0808">Transferase</keyword>
<evidence type="ECO:0000313" key="3">
    <source>
        <dbReference type="EMBL" id="UOQ66114.1"/>
    </source>
</evidence>
<dbReference type="InterPro" id="IPR050879">
    <property type="entry name" value="Acyltransferase_3"/>
</dbReference>
<reference evidence="3" key="1">
    <citation type="submission" date="2022-04" db="EMBL/GenBank/DDBJ databases">
        <title>Hymenobacter sp. isolated from the air.</title>
        <authorList>
            <person name="Won M."/>
            <person name="Lee C.-M."/>
            <person name="Woen H.-Y."/>
            <person name="Kwon S.-W."/>
        </authorList>
    </citation>
    <scope>NUCLEOTIDE SEQUENCE</scope>
    <source>
        <strain evidence="3">5420S-77</strain>
    </source>
</reference>
<keyword evidence="1" id="KW-0812">Transmembrane</keyword>
<sequence>MRASAILMVMMQHSSMWVSPRFTFFHEFVRHYDGVTIFFVLSGFLIGSILIRTLETSGARPSKLWDFWLRRWIRTVPPYVLALLLVMPLELRHSDFTASTYEPYFVFLQNFNWTHPPAFIEAWSLAVEEWFYLLSAPCLSCLLACSNPAMGYCWRLVYF</sequence>
<dbReference type="Proteomes" id="UP000830401">
    <property type="component" value="Chromosome"/>
</dbReference>
<accession>A0ABY4G6H7</accession>
<feature type="domain" description="Acyltransferase 3" evidence="2">
    <location>
        <begin position="1"/>
        <end position="137"/>
    </location>
</feature>
<organism evidence="3 4">
    <name type="scientific">Hymenobacter volaticus</name>
    <dbReference type="NCBI Taxonomy" id="2932254"/>
    <lineage>
        <taxon>Bacteria</taxon>
        <taxon>Pseudomonadati</taxon>
        <taxon>Bacteroidota</taxon>
        <taxon>Cytophagia</taxon>
        <taxon>Cytophagales</taxon>
        <taxon>Hymenobacteraceae</taxon>
        <taxon>Hymenobacter</taxon>
    </lineage>
</organism>
<keyword evidence="1" id="KW-1133">Transmembrane helix</keyword>
<feature type="transmembrane region" description="Helical" evidence="1">
    <location>
        <begin position="32"/>
        <end position="51"/>
    </location>
</feature>
<proteinExistence type="predicted"/>
<evidence type="ECO:0000259" key="2">
    <source>
        <dbReference type="Pfam" id="PF01757"/>
    </source>
</evidence>
<keyword evidence="3" id="KW-0012">Acyltransferase</keyword>
<dbReference type="EMBL" id="CP095061">
    <property type="protein sequence ID" value="UOQ66114.1"/>
    <property type="molecule type" value="Genomic_DNA"/>
</dbReference>
<protein>
    <submittedName>
        <fullName evidence="3">Acyltransferase</fullName>
    </submittedName>
</protein>
<evidence type="ECO:0000313" key="4">
    <source>
        <dbReference type="Proteomes" id="UP000830401"/>
    </source>
</evidence>
<evidence type="ECO:0000256" key="1">
    <source>
        <dbReference type="SAM" id="Phobius"/>
    </source>
</evidence>
<dbReference type="Pfam" id="PF01757">
    <property type="entry name" value="Acyl_transf_3"/>
    <property type="match status" value="1"/>
</dbReference>
<dbReference type="GO" id="GO:0016746">
    <property type="term" value="F:acyltransferase activity"/>
    <property type="evidence" value="ECO:0007669"/>
    <property type="project" value="UniProtKB-KW"/>
</dbReference>
<keyword evidence="1" id="KW-0472">Membrane</keyword>
<keyword evidence="4" id="KW-1185">Reference proteome</keyword>
<dbReference type="InterPro" id="IPR002656">
    <property type="entry name" value="Acyl_transf_3_dom"/>
</dbReference>
<dbReference type="PANTHER" id="PTHR23028:SF53">
    <property type="entry name" value="ACYL_TRANSF_3 DOMAIN-CONTAINING PROTEIN"/>
    <property type="match status" value="1"/>
</dbReference>
<dbReference type="PANTHER" id="PTHR23028">
    <property type="entry name" value="ACETYLTRANSFERASE"/>
    <property type="match status" value="1"/>
</dbReference>
<gene>
    <name evidence="3" type="ORF">MUN86_21875</name>
</gene>
<name>A0ABY4G6H7_9BACT</name>